<dbReference type="PROSITE" id="PS00280">
    <property type="entry name" value="BPTI_KUNITZ_1"/>
    <property type="match status" value="1"/>
</dbReference>
<evidence type="ECO:0000256" key="4">
    <source>
        <dbReference type="SAM" id="Phobius"/>
    </source>
</evidence>
<dbReference type="PRINTS" id="PR00759">
    <property type="entry name" value="BASICPTASE"/>
</dbReference>
<evidence type="ECO:0000259" key="5">
    <source>
        <dbReference type="PROSITE" id="PS50279"/>
    </source>
</evidence>
<sequence length="130" mass="14245">GNVGGLRVPSTAFSGVVVAKLLNMGTFLKAGACLVFLLVSLVLSQARTHGPPECSEQGHVIGPCKASFIRWSFHKKSGCTPFIYGGCRGTRNNFESCENCMQRCKGRPTKAEKKLCKRLLKKFLDKIQPR</sequence>
<dbReference type="InterPro" id="IPR050098">
    <property type="entry name" value="TFPI/VKTCI-like"/>
</dbReference>
<proteinExistence type="evidence at transcript level"/>
<name>G3MIP8_AMBMU</name>
<dbReference type="GO" id="GO:0004867">
    <property type="term" value="F:serine-type endopeptidase inhibitor activity"/>
    <property type="evidence" value="ECO:0007669"/>
    <property type="project" value="UniProtKB-KW"/>
</dbReference>
<dbReference type="CDD" id="cd22592">
    <property type="entry name" value="Kunitz_BPTI"/>
    <property type="match status" value="1"/>
</dbReference>
<dbReference type="GO" id="GO:0005615">
    <property type="term" value="C:extracellular space"/>
    <property type="evidence" value="ECO:0007669"/>
    <property type="project" value="TreeGrafter"/>
</dbReference>
<keyword evidence="4" id="KW-0472">Membrane</keyword>
<feature type="non-terminal residue" evidence="6">
    <location>
        <position position="1"/>
    </location>
</feature>
<keyword evidence="1" id="KW-0646">Protease inhibitor</keyword>
<dbReference type="Pfam" id="PF00014">
    <property type="entry name" value="Kunitz_BPTI"/>
    <property type="match status" value="1"/>
</dbReference>
<dbReference type="InterPro" id="IPR002223">
    <property type="entry name" value="Kunitz_BPTI"/>
</dbReference>
<dbReference type="AlphaFoldDB" id="G3MIP8"/>
<dbReference type="SMART" id="SM00131">
    <property type="entry name" value="KU"/>
    <property type="match status" value="1"/>
</dbReference>
<feature type="domain" description="BPTI/Kunitz inhibitor" evidence="5">
    <location>
        <begin position="54"/>
        <end position="104"/>
    </location>
</feature>
<dbReference type="InterPro" id="IPR020901">
    <property type="entry name" value="Prtase_inh_Kunz-CS"/>
</dbReference>
<organism evidence="6">
    <name type="scientific">Amblyomma maculatum</name>
    <name type="common">Gulf Coast tick</name>
    <dbReference type="NCBI Taxonomy" id="34609"/>
    <lineage>
        <taxon>Eukaryota</taxon>
        <taxon>Metazoa</taxon>
        <taxon>Ecdysozoa</taxon>
        <taxon>Arthropoda</taxon>
        <taxon>Chelicerata</taxon>
        <taxon>Arachnida</taxon>
        <taxon>Acari</taxon>
        <taxon>Parasitiformes</taxon>
        <taxon>Ixodida</taxon>
        <taxon>Ixodoidea</taxon>
        <taxon>Ixodidae</taxon>
        <taxon>Amblyomminae</taxon>
        <taxon>Amblyomma</taxon>
    </lineage>
</organism>
<keyword evidence="2" id="KW-0722">Serine protease inhibitor</keyword>
<protein>
    <recommendedName>
        <fullName evidence="5">BPTI/Kunitz inhibitor domain-containing protein</fullName>
    </recommendedName>
</protein>
<feature type="transmembrane region" description="Helical" evidence="4">
    <location>
        <begin position="21"/>
        <end position="43"/>
    </location>
</feature>
<dbReference type="EMBL" id="JO841749">
    <property type="protein sequence ID" value="AEO33366.1"/>
    <property type="molecule type" value="mRNA"/>
</dbReference>
<dbReference type="InterPro" id="IPR036880">
    <property type="entry name" value="Kunitz_BPTI_sf"/>
</dbReference>
<evidence type="ECO:0000313" key="6">
    <source>
        <dbReference type="EMBL" id="AEO33366.1"/>
    </source>
</evidence>
<dbReference type="Gene3D" id="4.10.410.10">
    <property type="entry name" value="Pancreatic trypsin inhibitor Kunitz domain"/>
    <property type="match status" value="1"/>
</dbReference>
<accession>G3MIP8</accession>
<reference evidence="6" key="1">
    <citation type="journal article" date="2011" name="PLoS ONE">
        <title>A deep insight into the sialotranscriptome of the gulf coast tick, Amblyomma maculatum.</title>
        <authorList>
            <person name="Karim S."/>
            <person name="Singh P."/>
            <person name="Ribeiro J.M."/>
        </authorList>
    </citation>
    <scope>NUCLEOTIDE SEQUENCE</scope>
    <source>
        <tissue evidence="6">Salivary gland</tissue>
    </source>
</reference>
<evidence type="ECO:0000256" key="1">
    <source>
        <dbReference type="ARBA" id="ARBA00022690"/>
    </source>
</evidence>
<dbReference type="SUPFAM" id="SSF57362">
    <property type="entry name" value="BPTI-like"/>
    <property type="match status" value="1"/>
</dbReference>
<keyword evidence="4" id="KW-1133">Transmembrane helix</keyword>
<dbReference type="PROSITE" id="PS50279">
    <property type="entry name" value="BPTI_KUNITZ_2"/>
    <property type="match status" value="1"/>
</dbReference>
<evidence type="ECO:0000256" key="3">
    <source>
        <dbReference type="ARBA" id="ARBA00023157"/>
    </source>
</evidence>
<dbReference type="PANTHER" id="PTHR10083">
    <property type="entry name" value="KUNITZ-TYPE PROTEASE INHIBITOR-RELATED"/>
    <property type="match status" value="1"/>
</dbReference>
<dbReference type="PANTHER" id="PTHR10083:SF328">
    <property type="entry name" value="TISSUE FACTOR PATHWAY INHIBITOR"/>
    <property type="match status" value="1"/>
</dbReference>
<keyword evidence="4" id="KW-0812">Transmembrane</keyword>
<evidence type="ECO:0000256" key="2">
    <source>
        <dbReference type="ARBA" id="ARBA00022900"/>
    </source>
</evidence>
<keyword evidence="3" id="KW-1015">Disulfide bond</keyword>